<dbReference type="Proteomes" id="UP000193801">
    <property type="component" value="Unassembled WGS sequence"/>
</dbReference>
<evidence type="ECO:0000313" key="2">
    <source>
        <dbReference type="EMBL" id="ORW32766.1"/>
    </source>
</evidence>
<gene>
    <name evidence="2" type="ORF">AWB91_09780</name>
</gene>
<proteinExistence type="predicted"/>
<feature type="coiled-coil region" evidence="1">
    <location>
        <begin position="11"/>
        <end position="38"/>
    </location>
</feature>
<dbReference type="RefSeq" id="WP_085093636.1">
    <property type="nucleotide sequence ID" value="NZ_LQPK01000006.1"/>
</dbReference>
<evidence type="ECO:0000256" key="1">
    <source>
        <dbReference type="SAM" id="Coils"/>
    </source>
</evidence>
<dbReference type="EMBL" id="LQPK01000006">
    <property type="protein sequence ID" value="ORW32766.1"/>
    <property type="molecule type" value="Genomic_DNA"/>
</dbReference>
<dbReference type="InterPro" id="IPR036388">
    <property type="entry name" value="WH-like_DNA-bd_sf"/>
</dbReference>
<sequence length="69" mass="7706">MTAETDWRQRLVKAGKRLEAARAEEAAARKEARELTIAAVADGQSEAGVARDLGVDRMAVREWLGKRRR</sequence>
<accession>A0ABX3VR57</accession>
<dbReference type="Gene3D" id="1.10.10.10">
    <property type="entry name" value="Winged helix-like DNA-binding domain superfamily/Winged helix DNA-binding domain"/>
    <property type="match status" value="1"/>
</dbReference>
<evidence type="ECO:0008006" key="4">
    <source>
        <dbReference type="Google" id="ProtNLM"/>
    </source>
</evidence>
<reference evidence="2 3" key="1">
    <citation type="journal article" date="2015" name="Emerg. Microbes Infect.">
        <title>Characterization of 17 strains belonging to the Mycobacterium simiae complex and description of Mycobacterium paraense sp. nov.</title>
        <authorList>
            <person name="Fusco da Costa A.R."/>
            <person name="Fedrizzi T."/>
            <person name="Lopes M.L."/>
            <person name="Pecorari M."/>
            <person name="Oliveira da Costa W.L."/>
            <person name="Giacobazzi E."/>
            <person name="da Costa Bahia J.R."/>
            <person name="De Sanctis V."/>
            <person name="Batista Lima K.V."/>
            <person name="Bertorelli R."/>
            <person name="Grottola A."/>
            <person name="Fabio A."/>
            <person name="Mariottini A."/>
            <person name="Ferretti P."/>
            <person name="Di Leva F."/>
            <person name="Fregni Serpini G."/>
            <person name="Tagliazucchi S."/>
            <person name="Rumpianesi F."/>
            <person name="Jousson O."/>
            <person name="Segata N."/>
            <person name="Tortoli E."/>
        </authorList>
    </citation>
    <scope>NUCLEOTIDE SEQUENCE [LARGE SCALE GENOMIC DNA]</scope>
    <source>
        <strain evidence="2 3">FI-07156</strain>
    </source>
</reference>
<comment type="caution">
    <text evidence="2">The sequence shown here is derived from an EMBL/GenBank/DDBJ whole genome shotgun (WGS) entry which is preliminary data.</text>
</comment>
<keyword evidence="3" id="KW-1185">Reference proteome</keyword>
<organism evidence="2 3">
    <name type="scientific">Mycobacterium paraense</name>
    <dbReference type="NCBI Taxonomy" id="767916"/>
    <lineage>
        <taxon>Bacteria</taxon>
        <taxon>Bacillati</taxon>
        <taxon>Actinomycetota</taxon>
        <taxon>Actinomycetes</taxon>
        <taxon>Mycobacteriales</taxon>
        <taxon>Mycobacteriaceae</taxon>
        <taxon>Mycobacterium</taxon>
        <taxon>Mycobacterium simiae complex</taxon>
    </lineage>
</organism>
<name>A0ABX3VR57_9MYCO</name>
<keyword evidence="1" id="KW-0175">Coiled coil</keyword>
<evidence type="ECO:0000313" key="3">
    <source>
        <dbReference type="Proteomes" id="UP000193801"/>
    </source>
</evidence>
<protein>
    <recommendedName>
        <fullName evidence="4">Transposase</fullName>
    </recommendedName>
</protein>